<dbReference type="InterPro" id="IPR013249">
    <property type="entry name" value="RNA_pol_sigma70_r4_t2"/>
</dbReference>
<dbReference type="InterPro" id="IPR036388">
    <property type="entry name" value="WH-like_DNA-bd_sf"/>
</dbReference>
<feature type="region of interest" description="Disordered" evidence="6">
    <location>
        <begin position="212"/>
        <end position="237"/>
    </location>
</feature>
<evidence type="ECO:0000313" key="10">
    <source>
        <dbReference type="EMBL" id="GIG16044.1"/>
    </source>
</evidence>
<keyword evidence="7" id="KW-1133">Transmembrane helix</keyword>
<evidence type="ECO:0000259" key="9">
    <source>
        <dbReference type="Pfam" id="PF08281"/>
    </source>
</evidence>
<dbReference type="Gene3D" id="1.10.10.10">
    <property type="entry name" value="Winged helix-like DNA-binding domain superfamily/Winged helix DNA-binding domain"/>
    <property type="match status" value="1"/>
</dbReference>
<dbReference type="InterPro" id="IPR007627">
    <property type="entry name" value="RNA_pol_sigma70_r2"/>
</dbReference>
<dbReference type="CDD" id="cd06171">
    <property type="entry name" value="Sigma70_r4"/>
    <property type="match status" value="1"/>
</dbReference>
<dbReference type="Proteomes" id="UP000660339">
    <property type="component" value="Unassembled WGS sequence"/>
</dbReference>
<comment type="caution">
    <text evidence="10">The sequence shown here is derived from an EMBL/GenBank/DDBJ whole genome shotgun (WGS) entry which is preliminary data.</text>
</comment>
<gene>
    <name evidence="10" type="ORF">Cme02nite_43760</name>
</gene>
<dbReference type="Pfam" id="PF04542">
    <property type="entry name" value="Sigma70_r2"/>
    <property type="match status" value="1"/>
</dbReference>
<dbReference type="RefSeq" id="WP_203671560.1">
    <property type="nucleotide sequence ID" value="NZ_BAAATT010000038.1"/>
</dbReference>
<reference evidence="10" key="1">
    <citation type="submission" date="2021-01" db="EMBL/GenBank/DDBJ databases">
        <title>Whole genome shotgun sequence of Catellatospora methionotrophica NBRC 14553.</title>
        <authorList>
            <person name="Komaki H."/>
            <person name="Tamura T."/>
        </authorList>
    </citation>
    <scope>NUCLEOTIDE SEQUENCE</scope>
    <source>
        <strain evidence="10">NBRC 14553</strain>
    </source>
</reference>
<protein>
    <recommendedName>
        <fullName evidence="12">RNA polymerase sigma-70 factor (Sigma-E family)</fullName>
    </recommendedName>
</protein>
<dbReference type="GO" id="GO:0016987">
    <property type="term" value="F:sigma factor activity"/>
    <property type="evidence" value="ECO:0007669"/>
    <property type="project" value="UniProtKB-KW"/>
</dbReference>
<organism evidence="10 11">
    <name type="scientific">Catellatospora methionotrophica</name>
    <dbReference type="NCBI Taxonomy" id="121620"/>
    <lineage>
        <taxon>Bacteria</taxon>
        <taxon>Bacillati</taxon>
        <taxon>Actinomycetota</taxon>
        <taxon>Actinomycetes</taxon>
        <taxon>Micromonosporales</taxon>
        <taxon>Micromonosporaceae</taxon>
        <taxon>Catellatospora</taxon>
    </lineage>
</organism>
<evidence type="ECO:0000256" key="1">
    <source>
        <dbReference type="ARBA" id="ARBA00010641"/>
    </source>
</evidence>
<dbReference type="InterPro" id="IPR014325">
    <property type="entry name" value="RNA_pol_sigma-E_actinobac"/>
</dbReference>
<dbReference type="PANTHER" id="PTHR43133">
    <property type="entry name" value="RNA POLYMERASE ECF-TYPE SIGMA FACTO"/>
    <property type="match status" value="1"/>
</dbReference>
<dbReference type="GO" id="GO:0006352">
    <property type="term" value="P:DNA-templated transcription initiation"/>
    <property type="evidence" value="ECO:0007669"/>
    <property type="project" value="InterPro"/>
</dbReference>
<evidence type="ECO:0008006" key="12">
    <source>
        <dbReference type="Google" id="ProtNLM"/>
    </source>
</evidence>
<dbReference type="Pfam" id="PF08281">
    <property type="entry name" value="Sigma70_r4_2"/>
    <property type="match status" value="1"/>
</dbReference>
<keyword evidence="7" id="KW-0472">Membrane</keyword>
<dbReference type="GO" id="GO:0003677">
    <property type="term" value="F:DNA binding"/>
    <property type="evidence" value="ECO:0007669"/>
    <property type="project" value="UniProtKB-KW"/>
</dbReference>
<evidence type="ECO:0000256" key="7">
    <source>
        <dbReference type="SAM" id="Phobius"/>
    </source>
</evidence>
<keyword evidence="4" id="KW-0238">DNA-binding</keyword>
<evidence type="ECO:0000256" key="3">
    <source>
        <dbReference type="ARBA" id="ARBA00023082"/>
    </source>
</evidence>
<dbReference type="InterPro" id="IPR014284">
    <property type="entry name" value="RNA_pol_sigma-70_dom"/>
</dbReference>
<evidence type="ECO:0000256" key="2">
    <source>
        <dbReference type="ARBA" id="ARBA00023015"/>
    </source>
</evidence>
<dbReference type="NCBIfam" id="TIGR02937">
    <property type="entry name" value="sigma70-ECF"/>
    <property type="match status" value="1"/>
</dbReference>
<proteinExistence type="inferred from homology"/>
<feature type="compositionally biased region" description="Pro residues" evidence="6">
    <location>
        <begin position="213"/>
        <end position="228"/>
    </location>
</feature>
<evidence type="ECO:0000256" key="4">
    <source>
        <dbReference type="ARBA" id="ARBA00023125"/>
    </source>
</evidence>
<evidence type="ECO:0000259" key="8">
    <source>
        <dbReference type="Pfam" id="PF04542"/>
    </source>
</evidence>
<accession>A0A8J3LI73</accession>
<dbReference type="InterPro" id="IPR013324">
    <property type="entry name" value="RNA_pol_sigma_r3/r4-like"/>
</dbReference>
<keyword evidence="7" id="KW-0812">Transmembrane</keyword>
<dbReference type="SUPFAM" id="SSF88946">
    <property type="entry name" value="Sigma2 domain of RNA polymerase sigma factors"/>
    <property type="match status" value="1"/>
</dbReference>
<keyword evidence="3" id="KW-0731">Sigma factor</keyword>
<sequence length="490" mass="53226">MHPEFDDYVRARSGPLVGFAYLLCRDRHLAEDLVQDVLARAYRRWDRIEAENPDAYLRKALVWAHSSWWRRLSHRERPLQTTPDRADADDFAQRHAVRDELWALLGTLPRRQRTVLVLRFFEDLDDARVAELMDCSPATVRVHASRGLAALRDRIGSATPLPADERTFAGVPVEAVRRRAGAVRLRRRAAVVATAALVLVALITLAPFGRGQQPPPVITPTPTPPASAPPSASATPSAAAVPSAASALVPRPAAEVLPVFPYQLGFVPADAGPLQVVAARDMTGVESLGDPGRLLIYVGQTAYDWDWEAAETKSTQVAGVTATLRTGTDENGAVQVGLTWRRDGRWVTVQSFGGLLTVAEVERVARELKVGRMTATPQITYALMPRGYEVNSLDSRHVCLSREPRLRPQDPEGVCVHVGSDTSLVPPTTSLMVGGRFAQLTRGGGGAPTQLAVLLDERRVLLIMQSAADLGEADLIRFAESITVAGPAGR</sequence>
<dbReference type="NCBIfam" id="TIGR02983">
    <property type="entry name" value="SigE-fam_strep"/>
    <property type="match status" value="1"/>
</dbReference>
<dbReference type="PANTHER" id="PTHR43133:SF50">
    <property type="entry name" value="ECF RNA POLYMERASE SIGMA FACTOR SIGM"/>
    <property type="match status" value="1"/>
</dbReference>
<evidence type="ECO:0000256" key="6">
    <source>
        <dbReference type="SAM" id="MobiDB-lite"/>
    </source>
</evidence>
<dbReference type="AlphaFoldDB" id="A0A8J3LI73"/>
<keyword evidence="11" id="KW-1185">Reference proteome</keyword>
<keyword evidence="5" id="KW-0804">Transcription</keyword>
<dbReference type="SUPFAM" id="SSF88659">
    <property type="entry name" value="Sigma3 and sigma4 domains of RNA polymerase sigma factors"/>
    <property type="match status" value="1"/>
</dbReference>
<comment type="similarity">
    <text evidence="1">Belongs to the sigma-70 factor family. ECF subfamily.</text>
</comment>
<dbReference type="InterPro" id="IPR039425">
    <property type="entry name" value="RNA_pol_sigma-70-like"/>
</dbReference>
<feature type="domain" description="RNA polymerase sigma factor 70 region 4 type 2" evidence="9">
    <location>
        <begin position="99"/>
        <end position="151"/>
    </location>
</feature>
<keyword evidence="2" id="KW-0805">Transcription regulation</keyword>
<feature type="transmembrane region" description="Helical" evidence="7">
    <location>
        <begin position="189"/>
        <end position="209"/>
    </location>
</feature>
<evidence type="ECO:0000313" key="11">
    <source>
        <dbReference type="Proteomes" id="UP000660339"/>
    </source>
</evidence>
<feature type="domain" description="RNA polymerase sigma-70 region 2" evidence="8">
    <location>
        <begin position="12"/>
        <end position="70"/>
    </location>
</feature>
<dbReference type="EMBL" id="BONJ01000024">
    <property type="protein sequence ID" value="GIG16044.1"/>
    <property type="molecule type" value="Genomic_DNA"/>
</dbReference>
<evidence type="ECO:0000256" key="5">
    <source>
        <dbReference type="ARBA" id="ARBA00023163"/>
    </source>
</evidence>
<dbReference type="InterPro" id="IPR013325">
    <property type="entry name" value="RNA_pol_sigma_r2"/>
</dbReference>
<dbReference type="Gene3D" id="1.10.1740.10">
    <property type="match status" value="1"/>
</dbReference>
<name>A0A8J3LI73_9ACTN</name>